<dbReference type="SUPFAM" id="SSF103491">
    <property type="entry name" value="Preprotein translocase SecY subunit"/>
    <property type="match status" value="1"/>
</dbReference>
<feature type="transmembrane region" description="Helical" evidence="10">
    <location>
        <begin position="303"/>
        <end position="321"/>
    </location>
</feature>
<dbReference type="EMBL" id="CP045119">
    <property type="protein sequence ID" value="QIN83639.1"/>
    <property type="molecule type" value="Genomic_DNA"/>
</dbReference>
<dbReference type="FunFam" id="1.10.3370.10:FF:000001">
    <property type="entry name" value="Preprotein translocase subunit SecY"/>
    <property type="match status" value="1"/>
</dbReference>
<dbReference type="GO" id="GO:0043952">
    <property type="term" value="P:protein transport by the Sec complex"/>
    <property type="evidence" value="ECO:0007669"/>
    <property type="project" value="UniProtKB-UniRule"/>
</dbReference>
<keyword evidence="8 10" id="KW-0472">Membrane</keyword>
<dbReference type="GO" id="GO:0006605">
    <property type="term" value="P:protein targeting"/>
    <property type="evidence" value="ECO:0007669"/>
    <property type="project" value="UniProtKB-UniRule"/>
</dbReference>
<evidence type="ECO:0000256" key="1">
    <source>
        <dbReference type="ARBA" id="ARBA00004141"/>
    </source>
</evidence>
<comment type="subunit">
    <text evidence="10">Component of the Sec protein translocase complex. Heterotrimer consisting of SecY, SecE and SecG subunits. The heterotrimers can form oligomers, although 1 heterotrimer is thought to be able to translocate proteins. Interacts with the ribosome. Interacts with SecDF, and other proteins may be involved. Interacts with SecA.</text>
</comment>
<feature type="transmembrane region" description="Helical" evidence="10">
    <location>
        <begin position="176"/>
        <end position="197"/>
    </location>
</feature>
<feature type="transmembrane region" description="Helical" evidence="10">
    <location>
        <begin position="203"/>
        <end position="226"/>
    </location>
</feature>
<feature type="transmembrane region" description="Helical" evidence="10">
    <location>
        <begin position="114"/>
        <end position="136"/>
    </location>
</feature>
<keyword evidence="3 10" id="KW-0813">Transport</keyword>
<accession>A0A6G8QAZ8</accession>
<sequence>MLGSLANAWKVPELRQRLLFTAMILALYRLGAYIPLPGIDPTVLSGAGPGGNSAVAGLFGAFTGGAFNNFAIFSLGIMPYITAAIVMQLMTVAIPRLQELSKEGEAGQQKITQYTRYFTLALALIQSTAMVFYFRAPAGGSALAGAGVLDLVVVIFTLTTGVMLTMWMGELISQRGLGNGISLIITASILSQAPFAIRSLIENGSILVMVILALLAVMIIAAIVFVNEGQRRIPITYAKRQVGRRMSQGGTTYLPLKVNMAGVIPIIFASSLLLFPVILAEFAGGGNPDSFLSRLAGFFDTDGAPYLFLYALLIIMFTYFYTAVQFNPVEHADNLKKSGGYVPGIRPGQQTALYLNNVLTRITLFGAVFLALVAIVPYIISPLLGLGQTILLGGTSMLIVVGVSLDTVRQLESQLMMRNYEGFLKKR</sequence>
<dbReference type="InterPro" id="IPR030659">
    <property type="entry name" value="SecY_CS"/>
</dbReference>
<evidence type="ECO:0000313" key="13">
    <source>
        <dbReference type="Proteomes" id="UP000501452"/>
    </source>
</evidence>
<keyword evidence="7 10" id="KW-0811">Translocation</keyword>
<evidence type="ECO:0000256" key="6">
    <source>
        <dbReference type="ARBA" id="ARBA00022989"/>
    </source>
</evidence>
<evidence type="ECO:0000256" key="7">
    <source>
        <dbReference type="ARBA" id="ARBA00023010"/>
    </source>
</evidence>
<keyword evidence="13" id="KW-1185">Reference proteome</keyword>
<gene>
    <name evidence="10 12" type="primary">secY</name>
    <name evidence="12" type="ORF">GBA63_14090</name>
</gene>
<dbReference type="PROSITE" id="PS00756">
    <property type="entry name" value="SECY_2"/>
    <property type="match status" value="1"/>
</dbReference>
<evidence type="ECO:0000256" key="2">
    <source>
        <dbReference type="ARBA" id="ARBA00005751"/>
    </source>
</evidence>
<dbReference type="InterPro" id="IPR026593">
    <property type="entry name" value="SecY"/>
</dbReference>
<comment type="subcellular location">
    <subcellularLocation>
        <location evidence="10">Cell membrane</location>
        <topology evidence="10">Multi-pass membrane protein</topology>
    </subcellularLocation>
    <subcellularLocation>
        <location evidence="1">Membrane</location>
        <topology evidence="1">Multi-pass membrane protein</topology>
    </subcellularLocation>
</comment>
<protein>
    <recommendedName>
        <fullName evidence="9 10">Protein translocase subunit SecY</fullName>
    </recommendedName>
</protein>
<dbReference type="PANTHER" id="PTHR10906">
    <property type="entry name" value="SECY/SEC61-ALPHA FAMILY MEMBER"/>
    <property type="match status" value="1"/>
</dbReference>
<evidence type="ECO:0000313" key="12">
    <source>
        <dbReference type="EMBL" id="QIN83639.1"/>
    </source>
</evidence>
<dbReference type="Pfam" id="PF00344">
    <property type="entry name" value="SecY"/>
    <property type="match status" value="1"/>
</dbReference>
<comment type="similarity">
    <text evidence="2 10 11">Belongs to the SecY/SEC61-alpha family.</text>
</comment>
<reference evidence="12 13" key="1">
    <citation type="submission" date="2019-10" db="EMBL/GenBank/DDBJ databases">
        <title>Rubrobacter sp nov SCSIO 52090 isolated from a deep-sea sediment in the South China Sea.</title>
        <authorList>
            <person name="Chen R.W."/>
        </authorList>
    </citation>
    <scope>NUCLEOTIDE SEQUENCE [LARGE SCALE GENOMIC DNA]</scope>
    <source>
        <strain evidence="12 13">SCSIO 52909</strain>
    </source>
</reference>
<evidence type="ECO:0000256" key="4">
    <source>
        <dbReference type="ARBA" id="ARBA00022692"/>
    </source>
</evidence>
<organism evidence="12 13">
    <name type="scientific">Rubrobacter tropicus</name>
    <dbReference type="NCBI Taxonomy" id="2653851"/>
    <lineage>
        <taxon>Bacteria</taxon>
        <taxon>Bacillati</taxon>
        <taxon>Actinomycetota</taxon>
        <taxon>Rubrobacteria</taxon>
        <taxon>Rubrobacterales</taxon>
        <taxon>Rubrobacteraceae</taxon>
        <taxon>Rubrobacter</taxon>
    </lineage>
</organism>
<evidence type="ECO:0000256" key="8">
    <source>
        <dbReference type="ARBA" id="ARBA00023136"/>
    </source>
</evidence>
<dbReference type="AlphaFoldDB" id="A0A6G8QAZ8"/>
<dbReference type="Gene3D" id="1.10.3370.10">
    <property type="entry name" value="SecY subunit domain"/>
    <property type="match status" value="1"/>
</dbReference>
<dbReference type="KEGG" id="rub:GBA63_14090"/>
<evidence type="ECO:0000256" key="11">
    <source>
        <dbReference type="RuleBase" id="RU004349"/>
    </source>
</evidence>
<keyword evidence="6 10" id="KW-1133">Transmembrane helix</keyword>
<evidence type="ECO:0000256" key="5">
    <source>
        <dbReference type="ARBA" id="ARBA00022927"/>
    </source>
</evidence>
<name>A0A6G8QAZ8_9ACTN</name>
<feature type="transmembrane region" description="Helical" evidence="10">
    <location>
        <begin position="263"/>
        <end position="283"/>
    </location>
</feature>
<comment type="caution">
    <text evidence="10">Lacks conserved residue(s) required for the propagation of feature annotation.</text>
</comment>
<dbReference type="Proteomes" id="UP000501452">
    <property type="component" value="Chromosome"/>
</dbReference>
<feature type="transmembrane region" description="Helical" evidence="10">
    <location>
        <begin position="358"/>
        <end position="380"/>
    </location>
</feature>
<feature type="transmembrane region" description="Helical" evidence="10">
    <location>
        <begin position="142"/>
        <end position="164"/>
    </location>
</feature>
<evidence type="ECO:0000256" key="10">
    <source>
        <dbReference type="HAMAP-Rule" id="MF_01465"/>
    </source>
</evidence>
<dbReference type="GO" id="GO:0005886">
    <property type="term" value="C:plasma membrane"/>
    <property type="evidence" value="ECO:0007669"/>
    <property type="project" value="UniProtKB-SubCell"/>
</dbReference>
<proteinExistence type="inferred from homology"/>
<keyword evidence="5 10" id="KW-0653">Protein transport</keyword>
<dbReference type="PRINTS" id="PR00303">
    <property type="entry name" value="SECYTRNLCASE"/>
</dbReference>
<keyword evidence="4 10" id="KW-0812">Transmembrane</keyword>
<comment type="function">
    <text evidence="10">The central subunit of the protein translocation channel SecYEG. Consists of two halves formed by TMs 1-5 and 6-10. These two domains form a lateral gate at the front which open onto the bilayer between TMs 2 and 7, and are clamped together by SecE at the back. The channel is closed by both a pore ring composed of hydrophobic SecY resides and a short helix (helix 2A) on the extracellular side of the membrane which forms a plug. The plug probably moves laterally to allow the channel to open. The ring and the pore may move independently.</text>
</comment>
<dbReference type="HAMAP" id="MF_01465">
    <property type="entry name" value="SecY"/>
    <property type="match status" value="1"/>
</dbReference>
<dbReference type="NCBIfam" id="TIGR00967">
    <property type="entry name" value="3a0501s007"/>
    <property type="match status" value="1"/>
</dbReference>
<feature type="transmembrane region" description="Helical" evidence="10">
    <location>
        <begin position="386"/>
        <end position="408"/>
    </location>
</feature>
<dbReference type="GO" id="GO:0065002">
    <property type="term" value="P:intracellular protein transmembrane transport"/>
    <property type="evidence" value="ECO:0007669"/>
    <property type="project" value="UniProtKB-UniRule"/>
</dbReference>
<evidence type="ECO:0000256" key="3">
    <source>
        <dbReference type="ARBA" id="ARBA00022448"/>
    </source>
</evidence>
<dbReference type="PIRSF" id="PIRSF004557">
    <property type="entry name" value="SecY"/>
    <property type="match status" value="1"/>
</dbReference>
<feature type="transmembrane region" description="Helical" evidence="10">
    <location>
        <begin position="18"/>
        <end position="36"/>
    </location>
</feature>
<dbReference type="InterPro" id="IPR023201">
    <property type="entry name" value="SecY_dom_sf"/>
</dbReference>
<evidence type="ECO:0000256" key="9">
    <source>
        <dbReference type="ARBA" id="ARBA00039733"/>
    </source>
</evidence>
<keyword evidence="10" id="KW-1003">Cell membrane</keyword>
<dbReference type="InterPro" id="IPR002208">
    <property type="entry name" value="SecY/SEC61-alpha"/>
</dbReference>
<dbReference type="RefSeq" id="WP_166177122.1">
    <property type="nucleotide sequence ID" value="NZ_CP045119.1"/>
</dbReference>